<dbReference type="SUPFAM" id="SSF56112">
    <property type="entry name" value="Protein kinase-like (PK-like)"/>
    <property type="match status" value="1"/>
</dbReference>
<organism evidence="2 3">
    <name type="scientific">Nocardia terrae</name>
    <dbReference type="NCBI Taxonomy" id="2675851"/>
    <lineage>
        <taxon>Bacteria</taxon>
        <taxon>Bacillati</taxon>
        <taxon>Actinomycetota</taxon>
        <taxon>Actinomycetes</taxon>
        <taxon>Mycobacteriales</taxon>
        <taxon>Nocardiaceae</taxon>
        <taxon>Nocardia</taxon>
    </lineage>
</organism>
<keyword evidence="3" id="KW-1185">Reference proteome</keyword>
<evidence type="ECO:0000259" key="1">
    <source>
        <dbReference type="Pfam" id="PF01636"/>
    </source>
</evidence>
<name>A0A7K1V8H2_9NOCA</name>
<comment type="caution">
    <text evidence="2">The sequence shown here is derived from an EMBL/GenBank/DDBJ whole genome shotgun (WGS) entry which is preliminary data.</text>
</comment>
<dbReference type="Pfam" id="PF01636">
    <property type="entry name" value="APH"/>
    <property type="match status" value="1"/>
</dbReference>
<evidence type="ECO:0000313" key="3">
    <source>
        <dbReference type="Proteomes" id="UP000466794"/>
    </source>
</evidence>
<dbReference type="RefSeq" id="WP_157392345.1">
    <property type="nucleotide sequence ID" value="NZ_WRPP01000010.1"/>
</dbReference>
<gene>
    <name evidence="2" type="ORF">GPX89_36800</name>
</gene>
<sequence length="209" mass="22782">MEFEGVLAASRTHLDVVRLAETLKRVHRLPVAGVEAAGWDPFAGLARGIVAADLLDGEDRRWVTGYLSELRGRWKGLPSGAAASVIHGTTWIDRVITGDDDCASALTLGASAIGPPEWDLVPIAMAYWSFGWIGTAPYGAFCRTYGQDVARCGRYYLLRDIQELAMTIAALRSANGDPRQRSQAERRLASIRGDIGPRPWPGWLPIPIV</sequence>
<dbReference type="InterPro" id="IPR011009">
    <property type="entry name" value="Kinase-like_dom_sf"/>
</dbReference>
<protein>
    <recommendedName>
        <fullName evidence="1">Aminoglycoside phosphotransferase domain-containing protein</fullName>
    </recommendedName>
</protein>
<proteinExistence type="predicted"/>
<dbReference type="Proteomes" id="UP000466794">
    <property type="component" value="Unassembled WGS sequence"/>
</dbReference>
<dbReference type="EMBL" id="WRPP01000010">
    <property type="protein sequence ID" value="MVU82782.1"/>
    <property type="molecule type" value="Genomic_DNA"/>
</dbReference>
<feature type="domain" description="Aminoglycoside phosphotransferase" evidence="1">
    <location>
        <begin position="16"/>
        <end position="151"/>
    </location>
</feature>
<reference evidence="2 3" key="1">
    <citation type="submission" date="2019-12" db="EMBL/GenBank/DDBJ databases">
        <title>Nocardia sp. nov. ET3-3 isolated from soil.</title>
        <authorList>
            <person name="Kanchanasin P."/>
            <person name="Tanasupawat S."/>
            <person name="Yuki M."/>
            <person name="Kudo T."/>
        </authorList>
    </citation>
    <scope>NUCLEOTIDE SEQUENCE [LARGE SCALE GENOMIC DNA]</scope>
    <source>
        <strain evidence="2 3">ET3-3</strain>
    </source>
</reference>
<accession>A0A7K1V8H2</accession>
<dbReference type="AlphaFoldDB" id="A0A7K1V8H2"/>
<dbReference type="InterPro" id="IPR002575">
    <property type="entry name" value="Aminoglycoside_PTrfase"/>
</dbReference>
<evidence type="ECO:0000313" key="2">
    <source>
        <dbReference type="EMBL" id="MVU82782.1"/>
    </source>
</evidence>